<name>A0A3M7E9P6_HORWE</name>
<sequence>MASASIKGRARLGKLVTPCVLETQLGPLLPTRPGHIETCRWYITQGTGESMHSQPRHASSTPAKRVDEPCPSSSSSFTAARVRHSSEQPLLSERTSEDSTEGEHGDEMAWSDLRVGGRESGSTDKSNLTKMGMLRAYWLGAVVCLGGFLFGYDSGIIGGVLTMNSFKRDYNYTEEDQKFVNSLAVSLQQLGAFVACFFIWPVTHRLGRKYSIAACSLVFCIGAAIQTAQTHSKPAFYVGRVIAGLGLGGSSVVVPMFSSEMTPKEIRGQIGSFYQLMFTLGIFTSYWIDWGVARNFSKSDSSMWQIPVGLQMLWAGLLGILVFTLKESTRWLTAKGRHEEAWNSLSWIRADQGEATQAEMEEIRRGVELEAHAREGFRMIEMVQKGNLRRTLTAAAVFTAQQATGATAFAYYGPQYFNLLVDKGTENSLLLTAIFGAIKVAACLTFVIFVADNVGRRWVLTAGALFMAACQLSTAAVVKTHPAPGDGTVTSAGIATIALIYLFVIAYNFSWGPLPWPYVSEIFPTRTREPGIAVGVASQWLFAFVFTLTTPFMIDNIKWGTFLLWGLFDFCIAFFAWFCLTETRGKSLEEITRLASETGGKGFVQEEEVREEVRAGKSAD</sequence>
<dbReference type="PANTHER" id="PTHR48022">
    <property type="entry name" value="PLASTIDIC GLUCOSE TRANSPORTER 4"/>
    <property type="match status" value="1"/>
</dbReference>
<keyword evidence="6 9" id="KW-0472">Membrane</keyword>
<feature type="transmembrane region" description="Helical" evidence="9">
    <location>
        <begin position="308"/>
        <end position="325"/>
    </location>
</feature>
<keyword evidence="4 9" id="KW-0812">Transmembrane</keyword>
<evidence type="ECO:0000256" key="2">
    <source>
        <dbReference type="ARBA" id="ARBA00010992"/>
    </source>
</evidence>
<dbReference type="VEuPathDB" id="FungiDB:BTJ68_13124"/>
<feature type="transmembrane region" description="Helical" evidence="9">
    <location>
        <begin position="235"/>
        <end position="258"/>
    </location>
</feature>
<evidence type="ECO:0000313" key="12">
    <source>
        <dbReference type="Proteomes" id="UP000269276"/>
    </source>
</evidence>
<gene>
    <name evidence="11" type="ORF">D0863_03947</name>
</gene>
<feature type="transmembrane region" description="Helical" evidence="9">
    <location>
        <begin position="210"/>
        <end position="229"/>
    </location>
</feature>
<dbReference type="GO" id="GO:0005351">
    <property type="term" value="F:carbohydrate:proton symporter activity"/>
    <property type="evidence" value="ECO:0007669"/>
    <property type="project" value="TreeGrafter"/>
</dbReference>
<dbReference type="AlphaFoldDB" id="A0A3M7E9P6"/>
<comment type="caution">
    <text evidence="11">The sequence shown here is derived from an EMBL/GenBank/DDBJ whole genome shotgun (WGS) entry which is preliminary data.</text>
</comment>
<reference evidence="11 12" key="1">
    <citation type="journal article" date="2018" name="BMC Genomics">
        <title>Genomic evidence for intraspecific hybridization in a clonal and extremely halotolerant yeast.</title>
        <authorList>
            <person name="Gostincar C."/>
            <person name="Stajich J.E."/>
            <person name="Zupancic J."/>
            <person name="Zalar P."/>
            <person name="Gunde-Cimerman N."/>
        </authorList>
    </citation>
    <scope>NUCLEOTIDE SEQUENCE [LARGE SCALE GENOMIC DNA]</scope>
    <source>
        <strain evidence="11 12">EXF-2682</strain>
    </source>
</reference>
<dbReference type="InterPro" id="IPR005828">
    <property type="entry name" value="MFS_sugar_transport-like"/>
</dbReference>
<dbReference type="SUPFAM" id="SSF103473">
    <property type="entry name" value="MFS general substrate transporter"/>
    <property type="match status" value="1"/>
</dbReference>
<dbReference type="Proteomes" id="UP000269276">
    <property type="component" value="Unassembled WGS sequence"/>
</dbReference>
<dbReference type="EMBL" id="QWIP01000099">
    <property type="protein sequence ID" value="RMY73311.1"/>
    <property type="molecule type" value="Genomic_DNA"/>
</dbReference>
<dbReference type="InterPro" id="IPR036259">
    <property type="entry name" value="MFS_trans_sf"/>
</dbReference>
<dbReference type="InterPro" id="IPR050360">
    <property type="entry name" value="MFS_Sugar_Transporters"/>
</dbReference>
<feature type="transmembrane region" description="Helical" evidence="9">
    <location>
        <begin position="136"/>
        <end position="163"/>
    </location>
</feature>
<feature type="region of interest" description="Disordered" evidence="8">
    <location>
        <begin position="48"/>
        <end position="107"/>
    </location>
</feature>
<protein>
    <recommendedName>
        <fullName evidence="10">Major facilitator superfamily (MFS) profile domain-containing protein</fullName>
    </recommendedName>
</protein>
<accession>A0A3M7E9P6</accession>
<evidence type="ECO:0000259" key="10">
    <source>
        <dbReference type="PROSITE" id="PS50850"/>
    </source>
</evidence>
<feature type="compositionally biased region" description="Basic and acidic residues" evidence="8">
    <location>
        <begin position="94"/>
        <end position="107"/>
    </location>
</feature>
<feature type="transmembrane region" description="Helical" evidence="9">
    <location>
        <begin position="183"/>
        <end position="203"/>
    </location>
</feature>
<feature type="transmembrane region" description="Helical" evidence="9">
    <location>
        <begin position="392"/>
        <end position="412"/>
    </location>
</feature>
<dbReference type="OrthoDB" id="6612291at2759"/>
<comment type="subcellular location">
    <subcellularLocation>
        <location evidence="1">Membrane</location>
        <topology evidence="1">Multi-pass membrane protein</topology>
    </subcellularLocation>
</comment>
<evidence type="ECO:0000256" key="7">
    <source>
        <dbReference type="RuleBase" id="RU003346"/>
    </source>
</evidence>
<feature type="transmembrane region" description="Helical" evidence="9">
    <location>
        <begin position="560"/>
        <end position="580"/>
    </location>
</feature>
<dbReference type="NCBIfam" id="TIGR00879">
    <property type="entry name" value="SP"/>
    <property type="match status" value="1"/>
</dbReference>
<evidence type="ECO:0000256" key="8">
    <source>
        <dbReference type="SAM" id="MobiDB-lite"/>
    </source>
</evidence>
<feature type="transmembrane region" description="Helical" evidence="9">
    <location>
        <begin position="490"/>
        <end position="511"/>
    </location>
</feature>
<feature type="transmembrane region" description="Helical" evidence="9">
    <location>
        <begin position="532"/>
        <end position="554"/>
    </location>
</feature>
<dbReference type="PROSITE" id="PS00216">
    <property type="entry name" value="SUGAR_TRANSPORT_1"/>
    <property type="match status" value="1"/>
</dbReference>
<dbReference type="GO" id="GO:0016020">
    <property type="term" value="C:membrane"/>
    <property type="evidence" value="ECO:0007669"/>
    <property type="project" value="UniProtKB-SubCell"/>
</dbReference>
<dbReference type="InterPro" id="IPR005829">
    <property type="entry name" value="Sugar_transporter_CS"/>
</dbReference>
<evidence type="ECO:0000256" key="9">
    <source>
        <dbReference type="SAM" id="Phobius"/>
    </source>
</evidence>
<dbReference type="PRINTS" id="PR00171">
    <property type="entry name" value="SUGRTRNSPORT"/>
</dbReference>
<feature type="transmembrane region" description="Helical" evidence="9">
    <location>
        <begin position="432"/>
        <end position="451"/>
    </location>
</feature>
<organism evidence="11 12">
    <name type="scientific">Hortaea werneckii</name>
    <name type="common">Black yeast</name>
    <name type="synonym">Cladosporium werneckii</name>
    <dbReference type="NCBI Taxonomy" id="91943"/>
    <lineage>
        <taxon>Eukaryota</taxon>
        <taxon>Fungi</taxon>
        <taxon>Dikarya</taxon>
        <taxon>Ascomycota</taxon>
        <taxon>Pezizomycotina</taxon>
        <taxon>Dothideomycetes</taxon>
        <taxon>Dothideomycetidae</taxon>
        <taxon>Mycosphaerellales</taxon>
        <taxon>Teratosphaeriaceae</taxon>
        <taxon>Hortaea</taxon>
    </lineage>
</organism>
<dbReference type="InterPro" id="IPR003663">
    <property type="entry name" value="Sugar/inositol_transpt"/>
</dbReference>
<evidence type="ECO:0000256" key="6">
    <source>
        <dbReference type="ARBA" id="ARBA00023136"/>
    </source>
</evidence>
<keyword evidence="5 9" id="KW-1133">Transmembrane helix</keyword>
<feature type="transmembrane region" description="Helical" evidence="9">
    <location>
        <begin position="270"/>
        <end position="288"/>
    </location>
</feature>
<comment type="similarity">
    <text evidence="2 7">Belongs to the major facilitator superfamily. Sugar transporter (TC 2.A.1.1) family.</text>
</comment>
<evidence type="ECO:0000256" key="1">
    <source>
        <dbReference type="ARBA" id="ARBA00004141"/>
    </source>
</evidence>
<evidence type="ECO:0000313" key="11">
    <source>
        <dbReference type="EMBL" id="RMY73311.1"/>
    </source>
</evidence>
<dbReference type="InterPro" id="IPR020846">
    <property type="entry name" value="MFS_dom"/>
</dbReference>
<evidence type="ECO:0000256" key="5">
    <source>
        <dbReference type="ARBA" id="ARBA00022989"/>
    </source>
</evidence>
<proteinExistence type="inferred from homology"/>
<dbReference type="FunFam" id="1.20.1250.20:FF:000090">
    <property type="entry name" value="MFS sugar transporter, putative"/>
    <property type="match status" value="1"/>
</dbReference>
<dbReference type="PROSITE" id="PS50850">
    <property type="entry name" value="MFS"/>
    <property type="match status" value="1"/>
</dbReference>
<evidence type="ECO:0000256" key="3">
    <source>
        <dbReference type="ARBA" id="ARBA00022448"/>
    </source>
</evidence>
<keyword evidence="3 7" id="KW-0813">Transport</keyword>
<dbReference type="Pfam" id="PF00083">
    <property type="entry name" value="Sugar_tr"/>
    <property type="match status" value="1"/>
</dbReference>
<evidence type="ECO:0000256" key="4">
    <source>
        <dbReference type="ARBA" id="ARBA00022692"/>
    </source>
</evidence>
<dbReference type="PROSITE" id="PS00217">
    <property type="entry name" value="SUGAR_TRANSPORT_2"/>
    <property type="match status" value="1"/>
</dbReference>
<dbReference type="PANTHER" id="PTHR48022:SF25">
    <property type="entry name" value="QUINATE TRANSPORTER, PUTATIVE (AFU_ORTHOLOGUE AFUA_5G12950)-RELATED"/>
    <property type="match status" value="1"/>
</dbReference>
<feature type="transmembrane region" description="Helical" evidence="9">
    <location>
        <begin position="458"/>
        <end position="478"/>
    </location>
</feature>
<feature type="compositionally biased region" description="Polar residues" evidence="8">
    <location>
        <begin position="48"/>
        <end position="62"/>
    </location>
</feature>
<dbReference type="Gene3D" id="1.20.1250.20">
    <property type="entry name" value="MFS general substrate transporter like domains"/>
    <property type="match status" value="1"/>
</dbReference>
<feature type="domain" description="Major facilitator superfamily (MFS) profile" evidence="10">
    <location>
        <begin position="139"/>
        <end position="584"/>
    </location>
</feature>